<gene>
    <name evidence="2" type="ORF">GO499_02715</name>
</gene>
<evidence type="ECO:0000313" key="3">
    <source>
        <dbReference type="Proteomes" id="UP000464495"/>
    </source>
</evidence>
<name>A0A6P1T689_9RHOB</name>
<sequence length="98" mass="10780">MAKQPVVGHYIEFGVARGTPIITAAGLAREFGSKFDKMRLYACNSFEGLPEDKRSSRRAITATAKRSLRSSPKRPASRKRRSPGSPGFMTKRKPNVVG</sequence>
<evidence type="ECO:0000313" key="2">
    <source>
        <dbReference type="EMBL" id="QHQ37265.1"/>
    </source>
</evidence>
<dbReference type="Gene3D" id="3.40.50.150">
    <property type="entry name" value="Vaccinia Virus protein VP39"/>
    <property type="match status" value="1"/>
</dbReference>
<feature type="compositionally biased region" description="Basic residues" evidence="1">
    <location>
        <begin position="66"/>
        <end position="82"/>
    </location>
</feature>
<evidence type="ECO:0000256" key="1">
    <source>
        <dbReference type="SAM" id="MobiDB-lite"/>
    </source>
</evidence>
<proteinExistence type="predicted"/>
<organism evidence="2 3">
    <name type="scientific">Algicella marina</name>
    <dbReference type="NCBI Taxonomy" id="2683284"/>
    <lineage>
        <taxon>Bacteria</taxon>
        <taxon>Pseudomonadati</taxon>
        <taxon>Pseudomonadota</taxon>
        <taxon>Alphaproteobacteria</taxon>
        <taxon>Rhodobacterales</taxon>
        <taxon>Paracoccaceae</taxon>
        <taxon>Algicella</taxon>
    </lineage>
</organism>
<reference evidence="2 3" key="1">
    <citation type="submission" date="2019-12" db="EMBL/GenBank/DDBJ databases">
        <title>Complete genome sequence of Algicella marina strain 9Alg 56(T) isolated from the red alga Tichocarpus crinitus.</title>
        <authorList>
            <person name="Kim S.-G."/>
            <person name="Nedashkovskaya O.I."/>
        </authorList>
    </citation>
    <scope>NUCLEOTIDE SEQUENCE [LARGE SCALE GENOMIC DNA]</scope>
    <source>
        <strain evidence="2 3">9Alg 56</strain>
    </source>
</reference>
<accession>A0A6P1T689</accession>
<feature type="region of interest" description="Disordered" evidence="1">
    <location>
        <begin position="52"/>
        <end position="98"/>
    </location>
</feature>
<keyword evidence="3" id="KW-1185">Reference proteome</keyword>
<protein>
    <submittedName>
        <fullName evidence="2">Uncharacterized protein</fullName>
    </submittedName>
</protein>
<dbReference type="EMBL" id="CP046620">
    <property type="protein sequence ID" value="QHQ37265.1"/>
    <property type="molecule type" value="Genomic_DNA"/>
</dbReference>
<dbReference type="KEGG" id="amaq:GO499_02715"/>
<dbReference type="AlphaFoldDB" id="A0A6P1T689"/>
<dbReference type="InterPro" id="IPR029063">
    <property type="entry name" value="SAM-dependent_MTases_sf"/>
</dbReference>
<dbReference type="Proteomes" id="UP000464495">
    <property type="component" value="Chromosome"/>
</dbReference>